<dbReference type="InterPro" id="IPR012338">
    <property type="entry name" value="Beta-lactam/transpept-like"/>
</dbReference>
<dbReference type="Pfam" id="PF00905">
    <property type="entry name" value="Transpeptidase"/>
    <property type="match status" value="1"/>
</dbReference>
<feature type="signal peptide" evidence="1">
    <location>
        <begin position="1"/>
        <end position="21"/>
    </location>
</feature>
<feature type="chain" id="PRO_5014864270" evidence="1">
    <location>
        <begin position="22"/>
        <end position="289"/>
    </location>
</feature>
<gene>
    <name evidence="3" type="ORF">CH360_16815</name>
    <name evidence="4" type="ORF">CH373_04780</name>
</gene>
<dbReference type="EMBL" id="NPDY01000026">
    <property type="protein sequence ID" value="PJZ68302.1"/>
    <property type="molecule type" value="Genomic_DNA"/>
</dbReference>
<dbReference type="Gene3D" id="3.40.710.10">
    <property type="entry name" value="DD-peptidase/beta-lactamase superfamily"/>
    <property type="match status" value="1"/>
</dbReference>
<dbReference type="InterPro" id="IPR001460">
    <property type="entry name" value="PCN-bd_Tpept"/>
</dbReference>
<dbReference type="PROSITE" id="PS51257">
    <property type="entry name" value="PROKAR_LIPOPROTEIN"/>
    <property type="match status" value="1"/>
</dbReference>
<organism evidence="4 6">
    <name type="scientific">Leptospira perolatii</name>
    <dbReference type="NCBI Taxonomy" id="2023191"/>
    <lineage>
        <taxon>Bacteria</taxon>
        <taxon>Pseudomonadati</taxon>
        <taxon>Spirochaetota</taxon>
        <taxon>Spirochaetia</taxon>
        <taxon>Leptospirales</taxon>
        <taxon>Leptospiraceae</taxon>
        <taxon>Leptospira</taxon>
    </lineage>
</organism>
<name>A0A2M9ZQI9_9LEPT</name>
<evidence type="ECO:0000313" key="5">
    <source>
        <dbReference type="Proteomes" id="UP000231962"/>
    </source>
</evidence>
<comment type="caution">
    <text evidence="4">The sequence shown here is derived from an EMBL/GenBank/DDBJ whole genome shotgun (WGS) entry which is preliminary data.</text>
</comment>
<proteinExistence type="predicted"/>
<dbReference type="GO" id="GO:0008658">
    <property type="term" value="F:penicillin binding"/>
    <property type="evidence" value="ECO:0007669"/>
    <property type="project" value="InterPro"/>
</dbReference>
<keyword evidence="5" id="KW-1185">Reference proteome</keyword>
<dbReference type="Proteomes" id="UP000231990">
    <property type="component" value="Unassembled WGS sequence"/>
</dbReference>
<evidence type="ECO:0000259" key="2">
    <source>
        <dbReference type="Pfam" id="PF00905"/>
    </source>
</evidence>
<dbReference type="OrthoDB" id="338244at2"/>
<reference evidence="5 6" key="1">
    <citation type="submission" date="2017-07" db="EMBL/GenBank/DDBJ databases">
        <title>Leptospira spp. isolated from tropical soils.</title>
        <authorList>
            <person name="Thibeaux R."/>
            <person name="Iraola G."/>
            <person name="Ferres I."/>
            <person name="Bierque E."/>
            <person name="Girault D."/>
            <person name="Soupe-Gilbert M.-E."/>
            <person name="Picardeau M."/>
            <person name="Goarant C."/>
        </authorList>
    </citation>
    <scope>NUCLEOTIDE SEQUENCE [LARGE SCALE GENOMIC DNA]</scope>
    <source>
        <strain evidence="4 6">FH1-B-B1</strain>
        <strain evidence="3 5">FH1-B-C1</strain>
    </source>
</reference>
<evidence type="ECO:0000313" key="4">
    <source>
        <dbReference type="EMBL" id="PJZ74231.1"/>
    </source>
</evidence>
<evidence type="ECO:0000313" key="6">
    <source>
        <dbReference type="Proteomes" id="UP000231990"/>
    </source>
</evidence>
<protein>
    <submittedName>
        <fullName evidence="4">Penicillin binding protein transpeptidase domain-containing protein</fullName>
    </submittedName>
</protein>
<evidence type="ECO:0000256" key="1">
    <source>
        <dbReference type="SAM" id="SignalP"/>
    </source>
</evidence>
<dbReference type="AlphaFoldDB" id="A0A2M9ZQI9"/>
<dbReference type="Proteomes" id="UP000231962">
    <property type="component" value="Unassembled WGS sequence"/>
</dbReference>
<accession>A0A2M9ZQI9</accession>
<sequence length="289" mass="33031">MKARYLSFVLALSFASCSHFRTLPPFVDSPNLEVVQLETPGRNTCLLLAEMEKGFLVRMNQEVCLTKTSPTYLFQSILALSALEIGSLKDPYFALRWDRTQYPYIRWQKDQNLRSALETSAVWYFQKVWSDAGPTKVKAWLANTGLPSELPKDSTRLFWVDGGYSVSAEDFFKFLAKAFREELGVRRKNLDFVLDGLERNPGEVRLPSGIHRVEGNWGNPTKYFSDSGTAFAGGKSISWFWFFGQYKDRSILFLTRTDSETETLSPLDSAKFGADYLLRSSLWSKLIKQ</sequence>
<dbReference type="EMBL" id="NPDZ01000002">
    <property type="protein sequence ID" value="PJZ74231.1"/>
    <property type="molecule type" value="Genomic_DNA"/>
</dbReference>
<dbReference type="RefSeq" id="WP_100715256.1">
    <property type="nucleotide sequence ID" value="NZ_NPDY01000026.1"/>
</dbReference>
<keyword evidence="1" id="KW-0732">Signal</keyword>
<dbReference type="SUPFAM" id="SSF56601">
    <property type="entry name" value="beta-lactamase/transpeptidase-like"/>
    <property type="match status" value="1"/>
</dbReference>
<evidence type="ECO:0000313" key="3">
    <source>
        <dbReference type="EMBL" id="PJZ68302.1"/>
    </source>
</evidence>
<feature type="domain" description="Penicillin-binding protein transpeptidase" evidence="2">
    <location>
        <begin position="60"/>
        <end position="151"/>
    </location>
</feature>